<proteinExistence type="predicted"/>
<gene>
    <name evidence="1" type="ORF">EZS28_016957</name>
</gene>
<dbReference type="AlphaFoldDB" id="A0A5J4VY07"/>
<name>A0A5J4VY07_9EUKA</name>
<dbReference type="EMBL" id="SNRW01004343">
    <property type="protein sequence ID" value="KAA6387517.1"/>
    <property type="molecule type" value="Genomic_DNA"/>
</dbReference>
<organism evidence="1 2">
    <name type="scientific">Streblomastix strix</name>
    <dbReference type="NCBI Taxonomy" id="222440"/>
    <lineage>
        <taxon>Eukaryota</taxon>
        <taxon>Metamonada</taxon>
        <taxon>Preaxostyla</taxon>
        <taxon>Oxymonadida</taxon>
        <taxon>Streblomastigidae</taxon>
        <taxon>Streblomastix</taxon>
    </lineage>
</organism>
<accession>A0A5J4VY07</accession>
<evidence type="ECO:0000313" key="1">
    <source>
        <dbReference type="EMBL" id="KAA6387517.1"/>
    </source>
</evidence>
<sequence length="261" mass="28915">MYDNSCYNNKNIVHDFVTPASDATPLVDSETAVAGTSNEFSRGVHKHPLKVSTVLPSKDTSIGTIGYASTYVRSTQQNPIQTVDTIQVSDSADGSYDTVELYALNDHSHPINVQTNASIVLVVNDVVNNCTSTYYLRHDHIHPQQLAPDGNLTATKFNKSGGTSNDILLADGTTKNQFQQVNYMKLLNSLNILKFIPSDYLSKLAHVQHSYCVSTYLTVSDVLRKFQIKLQKISTPAEPRERVNLNGLADPQADWTRTMYC</sequence>
<reference evidence="1 2" key="1">
    <citation type="submission" date="2019-03" db="EMBL/GenBank/DDBJ databases">
        <title>Single cell metagenomics reveals metabolic interactions within the superorganism composed of flagellate Streblomastix strix and complex community of Bacteroidetes bacteria on its surface.</title>
        <authorList>
            <person name="Treitli S.C."/>
            <person name="Kolisko M."/>
            <person name="Husnik F."/>
            <person name="Keeling P."/>
            <person name="Hampl V."/>
        </authorList>
    </citation>
    <scope>NUCLEOTIDE SEQUENCE [LARGE SCALE GENOMIC DNA]</scope>
    <source>
        <strain evidence="1">ST1C</strain>
    </source>
</reference>
<protein>
    <submittedName>
        <fullName evidence="1">Uncharacterized protein</fullName>
    </submittedName>
</protein>
<comment type="caution">
    <text evidence="1">The sequence shown here is derived from an EMBL/GenBank/DDBJ whole genome shotgun (WGS) entry which is preliminary data.</text>
</comment>
<evidence type="ECO:0000313" key="2">
    <source>
        <dbReference type="Proteomes" id="UP000324800"/>
    </source>
</evidence>
<dbReference type="Proteomes" id="UP000324800">
    <property type="component" value="Unassembled WGS sequence"/>
</dbReference>